<dbReference type="AlphaFoldDB" id="A0A806JYT0"/>
<dbReference type="InterPro" id="IPR037682">
    <property type="entry name" value="TonB_C"/>
</dbReference>
<proteinExistence type="predicted"/>
<feature type="region of interest" description="Disordered" evidence="5">
    <location>
        <begin position="56"/>
        <end position="130"/>
    </location>
</feature>
<reference evidence="8" key="1">
    <citation type="submission" date="2012-03" db="EMBL/GenBank/DDBJ databases">
        <title>Functional metagenomics reveals considerable lignocellulase gene clusters in the gut microbiome of a wood-feeding higher termite.</title>
        <authorList>
            <person name="Liu N."/>
        </authorList>
    </citation>
    <scope>NUCLEOTIDE SEQUENCE</scope>
</reference>
<keyword evidence="2 6" id="KW-0812">Transmembrane</keyword>
<feature type="compositionally biased region" description="Basic and acidic residues" evidence="5">
    <location>
        <begin position="82"/>
        <end position="121"/>
    </location>
</feature>
<evidence type="ECO:0000313" key="8">
    <source>
        <dbReference type="EMBL" id="AGS52211.1"/>
    </source>
</evidence>
<keyword evidence="4 6" id="KW-0472">Membrane</keyword>
<feature type="transmembrane region" description="Helical" evidence="6">
    <location>
        <begin position="12"/>
        <end position="36"/>
    </location>
</feature>
<dbReference type="GO" id="GO:0055085">
    <property type="term" value="P:transmembrane transport"/>
    <property type="evidence" value="ECO:0007669"/>
    <property type="project" value="InterPro"/>
</dbReference>
<evidence type="ECO:0000259" key="7">
    <source>
        <dbReference type="PROSITE" id="PS52015"/>
    </source>
</evidence>
<feature type="compositionally biased region" description="Pro residues" evidence="5">
    <location>
        <begin position="56"/>
        <end position="81"/>
    </location>
</feature>
<name>A0A806JYT0_9BACT</name>
<dbReference type="NCBIfam" id="TIGR01352">
    <property type="entry name" value="tonB_Cterm"/>
    <property type="match status" value="1"/>
</dbReference>
<dbReference type="InterPro" id="IPR006260">
    <property type="entry name" value="TonB/TolA_C"/>
</dbReference>
<sequence length="247" mass="27565">MMHDFYNEKNGLFLIIASSFTFHSVIIIALALVVWFGPKKEPPPQIPFFELINVAPPPPAPQAAKPEPLPEPVPEPIPEPLPEIKPDIKPDIKPEPKPEPKKPDPKPIVEKTQETPPKEEPAPPSMDMPMDLPKDIKKPDMDMPALRTLGNVAMDPQMQAYLNQLLRLIYQNFNPPSGTEITKGTKSSVAFKIERNGEISEVVLRSSSGNGVWDRLAVRAVQITKPPPLPPSYTAENLPLIFDFREK</sequence>
<dbReference type="EMBL" id="JQ844185">
    <property type="protein sequence ID" value="AGS52211.1"/>
    <property type="molecule type" value="Genomic_DNA"/>
</dbReference>
<protein>
    <submittedName>
        <fullName evidence="8">Siderophore-mediated iron transport protein</fullName>
    </submittedName>
</protein>
<evidence type="ECO:0000256" key="2">
    <source>
        <dbReference type="ARBA" id="ARBA00022692"/>
    </source>
</evidence>
<evidence type="ECO:0000256" key="5">
    <source>
        <dbReference type="SAM" id="MobiDB-lite"/>
    </source>
</evidence>
<organism evidence="8">
    <name type="scientific">uncultured bacterium contig00052</name>
    <dbReference type="NCBI Taxonomy" id="1181536"/>
    <lineage>
        <taxon>Bacteria</taxon>
        <taxon>environmental samples</taxon>
    </lineage>
</organism>
<comment type="subcellular location">
    <subcellularLocation>
        <location evidence="1">Membrane</location>
        <topology evidence="1">Single-pass membrane protein</topology>
    </subcellularLocation>
</comment>
<keyword evidence="3 6" id="KW-1133">Transmembrane helix</keyword>
<dbReference type="SUPFAM" id="SSF74653">
    <property type="entry name" value="TolA/TonB C-terminal domain"/>
    <property type="match status" value="1"/>
</dbReference>
<dbReference type="Gene3D" id="3.30.1150.10">
    <property type="match status" value="1"/>
</dbReference>
<accession>A0A806JYT0</accession>
<evidence type="ECO:0000256" key="3">
    <source>
        <dbReference type="ARBA" id="ARBA00022989"/>
    </source>
</evidence>
<feature type="domain" description="TonB C-terminal" evidence="7">
    <location>
        <begin position="159"/>
        <end position="247"/>
    </location>
</feature>
<evidence type="ECO:0000256" key="1">
    <source>
        <dbReference type="ARBA" id="ARBA00004167"/>
    </source>
</evidence>
<evidence type="ECO:0000256" key="4">
    <source>
        <dbReference type="ARBA" id="ARBA00023136"/>
    </source>
</evidence>
<dbReference type="Pfam" id="PF13103">
    <property type="entry name" value="TonB_2"/>
    <property type="match status" value="1"/>
</dbReference>
<dbReference type="PROSITE" id="PS52015">
    <property type="entry name" value="TONB_CTD"/>
    <property type="match status" value="1"/>
</dbReference>
<evidence type="ECO:0000256" key="6">
    <source>
        <dbReference type="SAM" id="Phobius"/>
    </source>
</evidence>
<dbReference type="GO" id="GO:0016020">
    <property type="term" value="C:membrane"/>
    <property type="evidence" value="ECO:0007669"/>
    <property type="project" value="UniProtKB-SubCell"/>
</dbReference>